<dbReference type="PRINTS" id="PR00039">
    <property type="entry name" value="HTHLYSR"/>
</dbReference>
<evidence type="ECO:0000259" key="5">
    <source>
        <dbReference type="PROSITE" id="PS50931"/>
    </source>
</evidence>
<dbReference type="FunFam" id="1.10.10.10:FF:000001">
    <property type="entry name" value="LysR family transcriptional regulator"/>
    <property type="match status" value="1"/>
</dbReference>
<reference evidence="6 7" key="1">
    <citation type="submission" date="2006-11" db="EMBL/GenBank/DDBJ databases">
        <authorList>
            <consortium name="Laboratoire de Microbiologie (Universite Bourgogne)"/>
            <consortium name="GENOME Express"/>
            <consortium name="UMR Oenologie Ampelologie (Universite Bordeaux 2)"/>
            <person name="Guzzo J."/>
        </authorList>
    </citation>
    <scope>NUCLEOTIDE SEQUENCE [LARGE SCALE GENOMIC DNA]</scope>
    <source>
        <strain evidence="6 7">ATCC BAA-1163</strain>
    </source>
</reference>
<dbReference type="Gene3D" id="1.10.10.10">
    <property type="entry name" value="Winged helix-like DNA-binding domain superfamily/Winged helix DNA-binding domain"/>
    <property type="match status" value="1"/>
</dbReference>
<dbReference type="GO" id="GO:0003700">
    <property type="term" value="F:DNA-binding transcription factor activity"/>
    <property type="evidence" value="ECO:0007669"/>
    <property type="project" value="InterPro"/>
</dbReference>
<dbReference type="PROSITE" id="PS50931">
    <property type="entry name" value="HTH_LYSR"/>
    <property type="match status" value="1"/>
</dbReference>
<dbReference type="PANTHER" id="PTHR30419">
    <property type="entry name" value="HTH-TYPE TRANSCRIPTIONAL REGULATOR YBHD"/>
    <property type="match status" value="1"/>
</dbReference>
<dbReference type="AlphaFoldDB" id="A0NKW9"/>
<evidence type="ECO:0000256" key="1">
    <source>
        <dbReference type="ARBA" id="ARBA00009437"/>
    </source>
</evidence>
<gene>
    <name evidence="6" type="ORF">OENOO_65038</name>
</gene>
<dbReference type="GO" id="GO:0003677">
    <property type="term" value="F:DNA binding"/>
    <property type="evidence" value="ECO:0007669"/>
    <property type="project" value="UniProtKB-KW"/>
</dbReference>
<dbReference type="SUPFAM" id="SSF53850">
    <property type="entry name" value="Periplasmic binding protein-like II"/>
    <property type="match status" value="1"/>
</dbReference>
<dbReference type="Pfam" id="PF00126">
    <property type="entry name" value="HTH_1"/>
    <property type="match status" value="1"/>
</dbReference>
<dbReference type="EMBL" id="AAUV01000060">
    <property type="protein sequence ID" value="EAV38837.1"/>
    <property type="molecule type" value="Genomic_DNA"/>
</dbReference>
<dbReference type="GO" id="GO:0005829">
    <property type="term" value="C:cytosol"/>
    <property type="evidence" value="ECO:0007669"/>
    <property type="project" value="TreeGrafter"/>
</dbReference>
<keyword evidence="3" id="KW-0238">DNA-binding</keyword>
<proteinExistence type="inferred from homology"/>
<sequence length="348" mass="39985">MHFVPPFFNLKINEISNSTFIRTFVKKIDRYIIRLNIFSKSINHQHERLRCIPMNLKQLRYFVTICEEGQITAAAKRLHIKQPLLSYEIKQLELELETSLFIRGPRGISLTDAGKVLKPYAEQITELSDVAKTKVKYLDKGISGSLSIGSISSSINKLPNQRLLKLKKYYPNIAINVIEGNTYKLLGYLEKGLIDLAILRTPFSSKGVIGYYFDKEPMVAVSAKNNQKDTANLPDKYLKIEDLSNKPLIIYRRFEELIENTFRNLGFNPLIVVRCDDARTALDWAKVGFGTAIVPKSAILQVENEGEKDIEFREIKEKALETQLAIMWRRDDSFNPLTENFLKMFIGK</sequence>
<dbReference type="Pfam" id="PF03466">
    <property type="entry name" value="LysR_substrate"/>
    <property type="match status" value="1"/>
</dbReference>
<dbReference type="InterPro" id="IPR036388">
    <property type="entry name" value="WH-like_DNA-bd_sf"/>
</dbReference>
<dbReference type="CDD" id="cd05466">
    <property type="entry name" value="PBP2_LTTR_substrate"/>
    <property type="match status" value="1"/>
</dbReference>
<dbReference type="InterPro" id="IPR036390">
    <property type="entry name" value="WH_DNA-bd_sf"/>
</dbReference>
<name>A0NKW9_OENOE</name>
<evidence type="ECO:0000256" key="4">
    <source>
        <dbReference type="ARBA" id="ARBA00023163"/>
    </source>
</evidence>
<dbReference type="HOGENOM" id="CLU_039613_6_2_9"/>
<feature type="domain" description="HTH lysR-type" evidence="5">
    <location>
        <begin position="54"/>
        <end position="111"/>
    </location>
</feature>
<dbReference type="Proteomes" id="UP000003346">
    <property type="component" value="Unassembled WGS sequence"/>
</dbReference>
<evidence type="ECO:0000256" key="2">
    <source>
        <dbReference type="ARBA" id="ARBA00023015"/>
    </source>
</evidence>
<evidence type="ECO:0000313" key="7">
    <source>
        <dbReference type="Proteomes" id="UP000003346"/>
    </source>
</evidence>
<dbReference type="PANTHER" id="PTHR30419:SF28">
    <property type="entry name" value="HTH-TYPE TRANSCRIPTIONAL REGULATOR BSDA"/>
    <property type="match status" value="1"/>
</dbReference>
<comment type="similarity">
    <text evidence="1">Belongs to the LysR transcriptional regulatory family.</text>
</comment>
<dbReference type="InterPro" id="IPR050950">
    <property type="entry name" value="HTH-type_LysR_regulators"/>
</dbReference>
<keyword evidence="2" id="KW-0805">Transcription regulation</keyword>
<protein>
    <submittedName>
        <fullName evidence="6">Transcriptional regulator, LysR family</fullName>
    </submittedName>
</protein>
<dbReference type="SUPFAM" id="SSF46785">
    <property type="entry name" value="Winged helix' DNA-binding domain"/>
    <property type="match status" value="1"/>
</dbReference>
<evidence type="ECO:0000256" key="3">
    <source>
        <dbReference type="ARBA" id="ARBA00023125"/>
    </source>
</evidence>
<dbReference type="InterPro" id="IPR005119">
    <property type="entry name" value="LysR_subst-bd"/>
</dbReference>
<comment type="caution">
    <text evidence="6">The sequence shown here is derived from an EMBL/GenBank/DDBJ whole genome shotgun (WGS) entry which is preliminary data.</text>
</comment>
<accession>A0NKW9</accession>
<dbReference type="InterPro" id="IPR000847">
    <property type="entry name" value="LysR_HTH_N"/>
</dbReference>
<organism evidence="6 7">
    <name type="scientific">Oenococcus oeni ATCC BAA-1163</name>
    <dbReference type="NCBI Taxonomy" id="379360"/>
    <lineage>
        <taxon>Bacteria</taxon>
        <taxon>Bacillati</taxon>
        <taxon>Bacillota</taxon>
        <taxon>Bacilli</taxon>
        <taxon>Lactobacillales</taxon>
        <taxon>Lactobacillaceae</taxon>
        <taxon>Oenococcus</taxon>
    </lineage>
</organism>
<evidence type="ECO:0000313" key="6">
    <source>
        <dbReference type="EMBL" id="EAV38837.1"/>
    </source>
</evidence>
<keyword evidence="4" id="KW-0804">Transcription</keyword>
<dbReference type="Gene3D" id="3.40.190.10">
    <property type="entry name" value="Periplasmic binding protein-like II"/>
    <property type="match status" value="2"/>
</dbReference>